<dbReference type="PANTHER" id="PTHR32507">
    <property type="entry name" value="NA(+)/H(+) ANTIPORTER 1"/>
    <property type="match status" value="1"/>
</dbReference>
<evidence type="ECO:0000256" key="5">
    <source>
        <dbReference type="ARBA" id="ARBA00022989"/>
    </source>
</evidence>
<protein>
    <submittedName>
        <fullName evidence="11">Sodium/proton antiporter, CPA1 family</fullName>
    </submittedName>
</protein>
<feature type="transmembrane region" description="Helical" evidence="9">
    <location>
        <begin position="95"/>
        <end position="115"/>
    </location>
</feature>
<evidence type="ECO:0000256" key="7">
    <source>
        <dbReference type="ARBA" id="ARBA00023136"/>
    </source>
</evidence>
<evidence type="ECO:0000256" key="2">
    <source>
        <dbReference type="ARBA" id="ARBA00022448"/>
    </source>
</evidence>
<keyword evidence="5 9" id="KW-1133">Transmembrane helix</keyword>
<evidence type="ECO:0000256" key="3">
    <source>
        <dbReference type="ARBA" id="ARBA00022449"/>
    </source>
</evidence>
<feature type="transmembrane region" description="Helical" evidence="9">
    <location>
        <begin position="233"/>
        <end position="261"/>
    </location>
</feature>
<evidence type="ECO:0000256" key="1">
    <source>
        <dbReference type="ARBA" id="ARBA00004651"/>
    </source>
</evidence>
<keyword evidence="3" id="KW-0050">Antiport</keyword>
<dbReference type="PaxDb" id="269797-Mbar_A3070"/>
<dbReference type="KEGG" id="mba:Mbar_A3070"/>
<keyword evidence="6" id="KW-0406">Ion transport</keyword>
<evidence type="ECO:0000256" key="4">
    <source>
        <dbReference type="ARBA" id="ARBA00022692"/>
    </source>
</evidence>
<comment type="subcellular location">
    <subcellularLocation>
        <location evidence="1">Cell membrane</location>
        <topology evidence="1">Multi-pass membrane protein</topology>
    </subcellularLocation>
</comment>
<gene>
    <name evidence="11" type="ordered locus">Mbar_A3070</name>
</gene>
<feature type="region of interest" description="Disordered" evidence="8">
    <location>
        <begin position="409"/>
        <end position="436"/>
    </location>
</feature>
<dbReference type="OrthoDB" id="137641at2157"/>
<dbReference type="STRING" id="269797.Mbar_A3070"/>
<feature type="transmembrane region" description="Helical" evidence="9">
    <location>
        <begin position="308"/>
        <end position="331"/>
    </location>
</feature>
<proteinExistence type="predicted"/>
<feature type="transmembrane region" description="Helical" evidence="9">
    <location>
        <begin position="189"/>
        <end position="213"/>
    </location>
</feature>
<dbReference type="AlphaFoldDB" id="Q467I2"/>
<evidence type="ECO:0000256" key="6">
    <source>
        <dbReference type="ARBA" id="ARBA00023065"/>
    </source>
</evidence>
<sequence>MTSEIEYFVIAFAVLLFVFGLVSRKISGTVVTAPMIFVAAGMLLSPEGLDLVSFSSSSTPVLNVAELALVLTLFSDASKIELQSLLREEKLPGRLLIIGTPLTIAFGAIIAAFLLKNITLAEAGLIGAMLSPTDAGLGQAIVNNKKVPAKIRQALNVESGLNDGGAIPFFLFFLILAGGEALEQPVGTLIVLAFEQIGIGMLVGAVVGLAGGWLSSKAVRVGWMSGLYRKIGFMSLAVISWLVADLIGGSGFIAAFTGGLITQAAGKIKATEEEIILTEAEGSILSFAVFFIFGITVAARIFSISWPIFIYAVLSLTLIRMIPVAISLIGMKLHTKTVLFLGWFGPRGLASVVLLLIAMEETGGIGGSETLSLAVTTTVFLSVFVQGATAGPGSEWYSRIVAALPADAPEKKKVGESSTSPDNLDYQTQLLGYKRK</sequence>
<dbReference type="InterPro" id="IPR006153">
    <property type="entry name" value="Cation/H_exchanger_TM"/>
</dbReference>
<dbReference type="Pfam" id="PF00999">
    <property type="entry name" value="Na_H_Exchanger"/>
    <property type="match status" value="1"/>
</dbReference>
<name>Q467I2_METBF</name>
<dbReference type="EMBL" id="CP000099">
    <property type="protein sequence ID" value="AAZ71960.1"/>
    <property type="molecule type" value="Genomic_DNA"/>
</dbReference>
<dbReference type="HOGENOM" id="CLU_008635_6_2_2"/>
<dbReference type="GO" id="GO:0015297">
    <property type="term" value="F:antiporter activity"/>
    <property type="evidence" value="ECO:0007669"/>
    <property type="project" value="UniProtKB-KW"/>
</dbReference>
<organism evidence="11">
    <name type="scientific">Methanosarcina barkeri (strain Fusaro / DSM 804)</name>
    <dbReference type="NCBI Taxonomy" id="269797"/>
    <lineage>
        <taxon>Archaea</taxon>
        <taxon>Methanobacteriati</taxon>
        <taxon>Methanobacteriota</taxon>
        <taxon>Stenosarchaea group</taxon>
        <taxon>Methanomicrobia</taxon>
        <taxon>Methanosarcinales</taxon>
        <taxon>Methanosarcinaceae</taxon>
        <taxon>Methanosarcina</taxon>
    </lineage>
</organism>
<dbReference type="PANTHER" id="PTHR32507:SF8">
    <property type="entry name" value="CNH1P"/>
    <property type="match status" value="1"/>
</dbReference>
<accession>Q467I2</accession>
<feature type="transmembrane region" description="Helical" evidence="9">
    <location>
        <begin position="6"/>
        <end position="22"/>
    </location>
</feature>
<keyword evidence="2" id="KW-0813">Transport</keyword>
<feature type="transmembrane region" description="Helical" evidence="9">
    <location>
        <begin position="282"/>
        <end position="302"/>
    </location>
</feature>
<keyword evidence="4 9" id="KW-0812">Transmembrane</keyword>
<dbReference type="eggNOG" id="arCOG01961">
    <property type="taxonomic scope" value="Archaea"/>
</dbReference>
<evidence type="ECO:0000256" key="8">
    <source>
        <dbReference type="SAM" id="MobiDB-lite"/>
    </source>
</evidence>
<evidence type="ECO:0000259" key="10">
    <source>
        <dbReference type="Pfam" id="PF00999"/>
    </source>
</evidence>
<feature type="domain" description="Cation/H+ exchanger transmembrane" evidence="10">
    <location>
        <begin position="14"/>
        <end position="392"/>
    </location>
</feature>
<evidence type="ECO:0000313" key="11">
    <source>
        <dbReference type="EMBL" id="AAZ71960.1"/>
    </source>
</evidence>
<evidence type="ECO:0000256" key="9">
    <source>
        <dbReference type="SAM" id="Phobius"/>
    </source>
</evidence>
<feature type="transmembrane region" description="Helical" evidence="9">
    <location>
        <begin position="338"/>
        <end position="359"/>
    </location>
</feature>
<dbReference type="GO" id="GO:0005886">
    <property type="term" value="C:plasma membrane"/>
    <property type="evidence" value="ECO:0007669"/>
    <property type="project" value="UniProtKB-SubCell"/>
</dbReference>
<keyword evidence="7 9" id="KW-0472">Membrane</keyword>
<feature type="transmembrane region" description="Helical" evidence="9">
    <location>
        <begin position="165"/>
        <end position="182"/>
    </location>
</feature>
<feature type="transmembrane region" description="Helical" evidence="9">
    <location>
        <begin position="371"/>
        <end position="390"/>
    </location>
</feature>
<dbReference type="GO" id="GO:1902600">
    <property type="term" value="P:proton transmembrane transport"/>
    <property type="evidence" value="ECO:0007669"/>
    <property type="project" value="InterPro"/>
</dbReference>
<reference evidence="11" key="1">
    <citation type="submission" date="2006-06" db="EMBL/GenBank/DDBJ databases">
        <title>Complete sequence of chromosome 1 of Methanosarcina barkeri str. fusaro.</title>
        <authorList>
            <person name="Copeland A."/>
            <person name="Lucas S."/>
            <person name="Lapidus A."/>
            <person name="Barry K."/>
            <person name="Detter J.C."/>
            <person name="Glavina T."/>
            <person name="Hammon N."/>
            <person name="Israni S."/>
            <person name="Pitluck S."/>
            <person name="Goodwin L.A."/>
            <person name="Saunders E.H."/>
            <person name="Schmutz J."/>
            <person name="Larimer F."/>
            <person name="Land M."/>
            <person name="Anderson I."/>
            <person name="Richardson P."/>
        </authorList>
    </citation>
    <scope>NUCLEOTIDE SEQUENCE</scope>
    <source>
        <strain evidence="11">Fusaro</strain>
    </source>
</reference>
<feature type="compositionally biased region" description="Polar residues" evidence="8">
    <location>
        <begin position="416"/>
        <end position="430"/>
    </location>
</feature>